<dbReference type="InterPro" id="IPR051396">
    <property type="entry name" value="Bact_Antivir_Def_Nuclease"/>
</dbReference>
<dbReference type="InterPro" id="IPR027417">
    <property type="entry name" value="P-loop_NTPase"/>
</dbReference>
<protein>
    <recommendedName>
        <fullName evidence="1">Endonuclease GajA/Old nuclease/RecF-like AAA domain-containing protein</fullName>
    </recommendedName>
</protein>
<dbReference type="SUPFAM" id="SSF52540">
    <property type="entry name" value="P-loop containing nucleoside triphosphate hydrolases"/>
    <property type="match status" value="1"/>
</dbReference>
<evidence type="ECO:0000313" key="2">
    <source>
        <dbReference type="EMBL" id="ATV31839.1"/>
    </source>
</evidence>
<reference evidence="2 3" key="1">
    <citation type="submission" date="2017-11" db="EMBL/GenBank/DDBJ databases">
        <title>Genome sequencing of Prevotella intermedia KCOM 1949.</title>
        <authorList>
            <person name="Kook J.-K."/>
            <person name="Park S.-N."/>
            <person name="Lim Y.K."/>
        </authorList>
    </citation>
    <scope>NUCLEOTIDE SEQUENCE [LARGE SCALE GENOMIC DNA]</scope>
    <source>
        <strain evidence="2 3">KCOM 1949</strain>
    </source>
</reference>
<feature type="domain" description="Endonuclease GajA/Old nuclease/RecF-like AAA" evidence="1">
    <location>
        <begin position="87"/>
        <end position="593"/>
    </location>
</feature>
<name>A0A2D3LMS3_PREIN</name>
<evidence type="ECO:0000259" key="1">
    <source>
        <dbReference type="Pfam" id="PF13175"/>
    </source>
</evidence>
<evidence type="ECO:0000313" key="3">
    <source>
        <dbReference type="Proteomes" id="UP000230742"/>
    </source>
</evidence>
<proteinExistence type="predicted"/>
<gene>
    <name evidence="2" type="ORF">CTM46_09960</name>
</gene>
<dbReference type="EMBL" id="CP024728">
    <property type="protein sequence ID" value="ATV31839.1"/>
    <property type="molecule type" value="Genomic_DNA"/>
</dbReference>
<sequence>MENKTKNSQSNTISATETTNFQLIAIKVNKDRTIGQRKLTANKPYFFSEGYEITNNVLTIKEENKISSNIYNLFLKDKEGQQPSISINAIVGENGSGKSTIVEYVIRLINNLSAAIFGEKFSNPAAEHLHYIEGMDGELWYLVDNKAVRLVVNDKKVDLFSYTKDTQEEKFGNETLLLSNEKTDKDSPMENLNPEKLKEFIPSLFYTLVSNYSIYAYNAVDYLDENNSIKLESEIRGKVTNAKYECNWLSGIFHKNDGYQSPIVLTPYREEGNININTEKQLSKERLISLLLMDSKYYRTINGHLKVTDLKITKNEENKDKNTLKKEELYHLTENGFKNIKKRIIELWIEKIGISKEEIENNNYKEEISTYIAYKTLKIASRYKQYSNKFYTKQHQRMYSRFDEGLLKELIGKMCNDTSHITKKIRQCFLYLLYNPFKLKSEGESIIKIDEAEKRVKKGLTNSDSLRNNPFFKNISIEDLLPPPIFSIEIILKDKLNSDNVPFNTLSSGERQQAFSISSALYHLANIESVHNDKNNVRVCYSNALIIFEEVELYFHPQLQKQLIKNLLDGIKQMHFKHIKSIQIIFVTHSPFILSDIPTENILALKKDCTETKELKTFSANIYDILNTSFFMEEGAIGDYAQWIIQFIVKCFEDRQSISPKDLLELISLIDEPLYHKVLMQRFYKKYPNQTPLSKKIEELEMQLDALKKQQNK</sequence>
<dbReference type="Proteomes" id="UP000230742">
    <property type="component" value="Chromosome 2"/>
</dbReference>
<dbReference type="Gene3D" id="3.40.50.300">
    <property type="entry name" value="P-loop containing nucleotide triphosphate hydrolases"/>
    <property type="match status" value="1"/>
</dbReference>
<dbReference type="PANTHER" id="PTHR43581">
    <property type="entry name" value="ATP/GTP PHOSPHATASE"/>
    <property type="match status" value="1"/>
</dbReference>
<organism evidence="2 3">
    <name type="scientific">Prevotella intermedia</name>
    <dbReference type="NCBI Taxonomy" id="28131"/>
    <lineage>
        <taxon>Bacteria</taxon>
        <taxon>Pseudomonadati</taxon>
        <taxon>Bacteroidota</taxon>
        <taxon>Bacteroidia</taxon>
        <taxon>Bacteroidales</taxon>
        <taxon>Prevotellaceae</taxon>
        <taxon>Prevotella</taxon>
    </lineage>
</organism>
<accession>A0A2D3LMS3</accession>
<dbReference type="PANTHER" id="PTHR43581:SF2">
    <property type="entry name" value="EXCINUCLEASE ATPASE SUBUNIT"/>
    <property type="match status" value="1"/>
</dbReference>
<dbReference type="AlphaFoldDB" id="A0A2D3LMS3"/>
<dbReference type="InterPro" id="IPR041685">
    <property type="entry name" value="AAA_GajA/Old/RecF-like"/>
</dbReference>
<dbReference type="Pfam" id="PF13175">
    <property type="entry name" value="AAA_15"/>
    <property type="match status" value="1"/>
</dbReference>
<dbReference type="RefSeq" id="WP_100014741.1">
    <property type="nucleotide sequence ID" value="NZ_CP024728.1"/>
</dbReference>